<reference evidence="2" key="1">
    <citation type="submission" date="2021-03" db="EMBL/GenBank/DDBJ databases">
        <title>Chromosome level genome of the anhydrobiotic midge Polypedilum vanderplanki.</title>
        <authorList>
            <person name="Yoshida Y."/>
            <person name="Kikawada T."/>
            <person name="Gusev O."/>
        </authorList>
    </citation>
    <scope>NUCLEOTIDE SEQUENCE</scope>
    <source>
        <strain evidence="2">NIAS01</strain>
        <tissue evidence="2">Whole body or cell culture</tissue>
    </source>
</reference>
<feature type="region of interest" description="Disordered" evidence="1">
    <location>
        <begin position="94"/>
        <end position="123"/>
    </location>
</feature>
<name>A0A9J6BXH6_POLVA</name>
<dbReference type="Proteomes" id="UP001107558">
    <property type="component" value="Chromosome 2"/>
</dbReference>
<gene>
    <name evidence="2" type="ORF">PVAND_004217</name>
</gene>
<dbReference type="AlphaFoldDB" id="A0A9J6BXH6"/>
<organism evidence="2 3">
    <name type="scientific">Polypedilum vanderplanki</name>
    <name type="common">Sleeping chironomid midge</name>
    <dbReference type="NCBI Taxonomy" id="319348"/>
    <lineage>
        <taxon>Eukaryota</taxon>
        <taxon>Metazoa</taxon>
        <taxon>Ecdysozoa</taxon>
        <taxon>Arthropoda</taxon>
        <taxon>Hexapoda</taxon>
        <taxon>Insecta</taxon>
        <taxon>Pterygota</taxon>
        <taxon>Neoptera</taxon>
        <taxon>Endopterygota</taxon>
        <taxon>Diptera</taxon>
        <taxon>Nematocera</taxon>
        <taxon>Chironomoidea</taxon>
        <taxon>Chironomidae</taxon>
        <taxon>Chironominae</taxon>
        <taxon>Polypedilum</taxon>
        <taxon>Polypedilum</taxon>
    </lineage>
</organism>
<feature type="compositionally biased region" description="Polar residues" evidence="1">
    <location>
        <begin position="113"/>
        <end position="123"/>
    </location>
</feature>
<sequence>MWTYMMAAARGDRATSIIQARQNARYQNDDNLSRLQQGNYFRVPRIPPYQTTPFTIDPSARSTQTFAERYGVSPPHSPEEDVYDWKGEGVKNVKRNQKTSKDHQTTVIKDGSNEQNSKSFLPNSTAFDVELLQVRK</sequence>
<evidence type="ECO:0000313" key="2">
    <source>
        <dbReference type="EMBL" id="KAG5674237.1"/>
    </source>
</evidence>
<evidence type="ECO:0000313" key="3">
    <source>
        <dbReference type="Proteomes" id="UP001107558"/>
    </source>
</evidence>
<dbReference type="OrthoDB" id="8050638at2759"/>
<protein>
    <submittedName>
        <fullName evidence="2">Uncharacterized protein</fullName>
    </submittedName>
</protein>
<comment type="caution">
    <text evidence="2">The sequence shown here is derived from an EMBL/GenBank/DDBJ whole genome shotgun (WGS) entry which is preliminary data.</text>
</comment>
<accession>A0A9J6BXH6</accession>
<dbReference type="EMBL" id="JADBJN010000002">
    <property type="protein sequence ID" value="KAG5674237.1"/>
    <property type="molecule type" value="Genomic_DNA"/>
</dbReference>
<keyword evidence="3" id="KW-1185">Reference proteome</keyword>
<proteinExistence type="predicted"/>
<evidence type="ECO:0000256" key="1">
    <source>
        <dbReference type="SAM" id="MobiDB-lite"/>
    </source>
</evidence>